<organism evidence="19 20">
    <name type="scientific">Frankliniella fusca</name>
    <dbReference type="NCBI Taxonomy" id="407009"/>
    <lineage>
        <taxon>Eukaryota</taxon>
        <taxon>Metazoa</taxon>
        <taxon>Ecdysozoa</taxon>
        <taxon>Arthropoda</taxon>
        <taxon>Hexapoda</taxon>
        <taxon>Insecta</taxon>
        <taxon>Pterygota</taxon>
        <taxon>Neoptera</taxon>
        <taxon>Paraneoptera</taxon>
        <taxon>Thysanoptera</taxon>
        <taxon>Terebrantia</taxon>
        <taxon>Thripoidea</taxon>
        <taxon>Thripidae</taxon>
        <taxon>Frankliniella</taxon>
    </lineage>
</organism>
<evidence type="ECO:0000256" key="17">
    <source>
        <dbReference type="ARBA" id="ARBA00034549"/>
    </source>
</evidence>
<evidence type="ECO:0000256" key="9">
    <source>
        <dbReference type="ARBA" id="ARBA00022777"/>
    </source>
</evidence>
<evidence type="ECO:0000256" key="12">
    <source>
        <dbReference type="ARBA" id="ARBA00022955"/>
    </source>
</evidence>
<dbReference type="GO" id="GO:0019287">
    <property type="term" value="P:isopentenyl diphosphate biosynthetic process, mevalonate pathway"/>
    <property type="evidence" value="ECO:0007669"/>
    <property type="project" value="TreeGrafter"/>
</dbReference>
<dbReference type="Proteomes" id="UP001219518">
    <property type="component" value="Unassembled WGS sequence"/>
</dbReference>
<comment type="subcellular location">
    <subcellularLocation>
        <location evidence="1">Cytoplasm</location>
        <location evidence="1">Cytosol</location>
    </subcellularLocation>
</comment>
<feature type="binding site" evidence="18">
    <location>
        <position position="155"/>
    </location>
    <ligand>
        <name>ATP</name>
        <dbReference type="ChEBI" id="CHEBI:30616"/>
    </ligand>
</feature>
<evidence type="ECO:0000256" key="8">
    <source>
        <dbReference type="ARBA" id="ARBA00022741"/>
    </source>
</evidence>
<keyword evidence="14" id="KW-0443">Lipid metabolism</keyword>
<evidence type="ECO:0000256" key="11">
    <source>
        <dbReference type="ARBA" id="ARBA00022840"/>
    </source>
</evidence>
<accession>A0AAE1LKY8</accession>
<keyword evidence="5" id="KW-0444">Lipid biosynthesis</keyword>
<keyword evidence="9 19" id="KW-0418">Kinase</keyword>
<keyword evidence="4" id="KW-0963">Cytoplasm</keyword>
<keyword evidence="10" id="KW-0152">Cholesterol biosynthesis</keyword>
<evidence type="ECO:0000313" key="19">
    <source>
        <dbReference type="EMBL" id="KAK3921892.1"/>
    </source>
</evidence>
<keyword evidence="8 18" id="KW-0547">Nucleotide-binding</keyword>
<dbReference type="GO" id="GO:0005829">
    <property type="term" value="C:cytosol"/>
    <property type="evidence" value="ECO:0007669"/>
    <property type="project" value="UniProtKB-SubCell"/>
</dbReference>
<evidence type="ECO:0000313" key="20">
    <source>
        <dbReference type="Proteomes" id="UP001219518"/>
    </source>
</evidence>
<reference evidence="19" key="1">
    <citation type="submission" date="2021-07" db="EMBL/GenBank/DDBJ databases">
        <authorList>
            <person name="Catto M.A."/>
            <person name="Jacobson A."/>
            <person name="Kennedy G."/>
            <person name="Labadie P."/>
            <person name="Hunt B.G."/>
            <person name="Srinivasan R."/>
        </authorList>
    </citation>
    <scope>NUCLEOTIDE SEQUENCE</scope>
    <source>
        <strain evidence="19">PL_HMW_Pooled</strain>
        <tissue evidence="19">Head</tissue>
    </source>
</reference>
<evidence type="ECO:0000256" key="7">
    <source>
        <dbReference type="ARBA" id="ARBA00022679"/>
    </source>
</evidence>
<dbReference type="GO" id="GO:0005524">
    <property type="term" value="F:ATP binding"/>
    <property type="evidence" value="ECO:0007669"/>
    <property type="project" value="UniProtKB-KW"/>
</dbReference>
<reference evidence="19" key="2">
    <citation type="journal article" date="2023" name="BMC Genomics">
        <title>Pest status, molecular evolution, and epigenetic factors derived from the genome assembly of Frankliniella fusca, a thysanopteran phytovirus vector.</title>
        <authorList>
            <person name="Catto M.A."/>
            <person name="Labadie P.E."/>
            <person name="Jacobson A.L."/>
            <person name="Kennedy G.G."/>
            <person name="Srinivasan R."/>
            <person name="Hunt B.G."/>
        </authorList>
    </citation>
    <scope>NUCLEOTIDE SEQUENCE</scope>
    <source>
        <strain evidence="19">PL_HMW_Pooled</strain>
    </source>
</reference>
<evidence type="ECO:0000256" key="5">
    <source>
        <dbReference type="ARBA" id="ARBA00022516"/>
    </source>
</evidence>
<proteinExistence type="predicted"/>
<evidence type="ECO:0000256" key="3">
    <source>
        <dbReference type="ARBA" id="ARBA00012958"/>
    </source>
</evidence>
<feature type="binding site" evidence="18">
    <location>
        <begin position="27"/>
        <end position="33"/>
    </location>
    <ligand>
        <name>ATP</name>
        <dbReference type="ChEBI" id="CHEBI:30616"/>
    </ligand>
</feature>
<evidence type="ECO:0000256" key="1">
    <source>
        <dbReference type="ARBA" id="ARBA00004514"/>
    </source>
</evidence>
<protein>
    <recommendedName>
        <fullName evidence="17">Phosphomevalonate kinase</fullName>
        <ecNumber evidence="3">2.7.4.2</ecNumber>
    </recommendedName>
</protein>
<keyword evidence="16" id="KW-0753">Steroid metabolism</keyword>
<dbReference type="EC" id="2.7.4.2" evidence="3"/>
<dbReference type="Gene3D" id="3.40.50.300">
    <property type="entry name" value="P-loop containing nucleotide triphosphate hydrolases"/>
    <property type="match status" value="1"/>
</dbReference>
<dbReference type="InterPro" id="IPR005919">
    <property type="entry name" value="Pmev_kin_anim"/>
</dbReference>
<comment type="pathway">
    <text evidence="2">Isoprenoid biosynthesis; isopentenyl diphosphate biosynthesis via mevalonate pathway; isopentenyl diphosphate from (R)-mevalonate: step 2/3.</text>
</comment>
<comment type="caution">
    <text evidence="19">The sequence shown here is derived from an EMBL/GenBank/DDBJ whole genome shotgun (WGS) entry which is preliminary data.</text>
</comment>
<keyword evidence="20" id="KW-1185">Reference proteome</keyword>
<dbReference type="PANTHER" id="PTHR13101">
    <property type="entry name" value="PHOSPHOMEVALONATE KINASE"/>
    <property type="match status" value="1"/>
</dbReference>
<keyword evidence="15" id="KW-1207">Sterol metabolism</keyword>
<keyword evidence="6" id="KW-0153">Cholesterol metabolism</keyword>
<dbReference type="NCBIfam" id="TIGR01223">
    <property type="entry name" value="Pmev_kin_anim"/>
    <property type="match status" value="1"/>
</dbReference>
<dbReference type="GO" id="GO:0006695">
    <property type="term" value="P:cholesterol biosynthetic process"/>
    <property type="evidence" value="ECO:0007669"/>
    <property type="project" value="UniProtKB-KW"/>
</dbReference>
<dbReference type="PANTHER" id="PTHR13101:SF1">
    <property type="entry name" value="PHOSPHOMEVALONATE KINASE"/>
    <property type="match status" value="1"/>
</dbReference>
<evidence type="ECO:0000256" key="13">
    <source>
        <dbReference type="ARBA" id="ARBA00023011"/>
    </source>
</evidence>
<keyword evidence="12" id="KW-0752">Steroid biosynthesis</keyword>
<keyword evidence="11 18" id="KW-0067">ATP-binding</keyword>
<evidence type="ECO:0000256" key="6">
    <source>
        <dbReference type="ARBA" id="ARBA00022548"/>
    </source>
</evidence>
<dbReference type="FunFam" id="3.40.50.300:FF:001026">
    <property type="entry name" value="Phosphomevalonate kinase"/>
    <property type="match status" value="1"/>
</dbReference>
<dbReference type="EMBL" id="JAHWGI010001056">
    <property type="protein sequence ID" value="KAK3921892.1"/>
    <property type="molecule type" value="Genomic_DNA"/>
</dbReference>
<keyword evidence="13" id="KW-0756">Sterol biosynthesis</keyword>
<dbReference type="AlphaFoldDB" id="A0AAE1LKY8"/>
<dbReference type="GO" id="GO:0004631">
    <property type="term" value="F:phosphomevalonate kinase activity"/>
    <property type="evidence" value="ECO:0007669"/>
    <property type="project" value="UniProtKB-EC"/>
</dbReference>
<evidence type="ECO:0000256" key="16">
    <source>
        <dbReference type="ARBA" id="ARBA00023221"/>
    </source>
</evidence>
<evidence type="ECO:0000256" key="15">
    <source>
        <dbReference type="ARBA" id="ARBA00023166"/>
    </source>
</evidence>
<evidence type="ECO:0000256" key="14">
    <source>
        <dbReference type="ARBA" id="ARBA00023098"/>
    </source>
</evidence>
<feature type="binding site" evidence="18">
    <location>
        <position position="184"/>
    </location>
    <ligand>
        <name>substrate</name>
    </ligand>
</feature>
<gene>
    <name evidence="19" type="ORF">KUF71_011068</name>
</gene>
<evidence type="ECO:0000256" key="18">
    <source>
        <dbReference type="PIRSR" id="PIRSR036639-1"/>
    </source>
</evidence>
<evidence type="ECO:0000256" key="4">
    <source>
        <dbReference type="ARBA" id="ARBA00022490"/>
    </source>
</evidence>
<evidence type="ECO:0000256" key="10">
    <source>
        <dbReference type="ARBA" id="ARBA00022778"/>
    </source>
</evidence>
<dbReference type="InterPro" id="IPR027417">
    <property type="entry name" value="P-loop_NTPase"/>
</dbReference>
<sequence>MSVNKKSSVTGGRGSGNPKRVILFSGKRKCGKDYISDLLLDRIGSNRACMIKISSPIKAHWAHQNGLDLQELMSANEYKEKFRQDMIVWSESQRAKDPGCFCRLAVDQAKAQDKPIWIVSDIRRKTDIKWFTDEFGGNVVRTIRVFADENVRQERGYVFTKGVDDIASECDLDDVEEWNWRVMNNGDESEVEKCLTTMIDDIESIL</sequence>
<name>A0AAE1LKY8_9NEOP</name>
<dbReference type="PIRSF" id="PIRSF036639">
    <property type="entry name" value="PMK_anim"/>
    <property type="match status" value="1"/>
</dbReference>
<dbReference type="Pfam" id="PF04275">
    <property type="entry name" value="P-mevalo_kinase"/>
    <property type="match status" value="1"/>
</dbReference>
<keyword evidence="7" id="KW-0808">Transferase</keyword>
<evidence type="ECO:0000256" key="2">
    <source>
        <dbReference type="ARBA" id="ARBA00005017"/>
    </source>
</evidence>